<name>A0ABU2TPN8_9ACTN</name>
<keyword evidence="2" id="KW-1133">Transmembrane helix</keyword>
<feature type="region of interest" description="Disordered" evidence="1">
    <location>
        <begin position="98"/>
        <end position="124"/>
    </location>
</feature>
<keyword evidence="4" id="KW-1185">Reference proteome</keyword>
<evidence type="ECO:0000256" key="2">
    <source>
        <dbReference type="SAM" id="Phobius"/>
    </source>
</evidence>
<protein>
    <submittedName>
        <fullName evidence="3">HGxxPAAW family protein</fullName>
    </submittedName>
</protein>
<organism evidence="3 4">
    <name type="scientific">Streptomyces gibsoniae</name>
    <dbReference type="NCBI Taxonomy" id="3075529"/>
    <lineage>
        <taxon>Bacteria</taxon>
        <taxon>Bacillati</taxon>
        <taxon>Actinomycetota</taxon>
        <taxon>Actinomycetes</taxon>
        <taxon>Kitasatosporales</taxon>
        <taxon>Streptomycetaceae</taxon>
        <taxon>Streptomyces</taxon>
    </lineage>
</organism>
<dbReference type="RefSeq" id="WP_311693298.1">
    <property type="nucleotide sequence ID" value="NZ_JAVREY010000006.1"/>
</dbReference>
<sequence>MSEHGHEEGHTLAGWTGCVLATAGALLIGAGICGWRAGIWLGLGLVVVSVLATWLLHLAGWGKPPGLRPVGQRGMRVRDLSARRGHANCLGCRLAGRGAAPASRVPETPVGGSREPTTATDVTS</sequence>
<comment type="caution">
    <text evidence="3">The sequence shown here is derived from an EMBL/GenBank/DDBJ whole genome shotgun (WGS) entry which is preliminary data.</text>
</comment>
<dbReference type="EMBL" id="JAVREY010000006">
    <property type="protein sequence ID" value="MDT0462907.1"/>
    <property type="molecule type" value="Genomic_DNA"/>
</dbReference>
<dbReference type="Proteomes" id="UP001183809">
    <property type="component" value="Unassembled WGS sequence"/>
</dbReference>
<keyword evidence="2" id="KW-0472">Membrane</keyword>
<accession>A0ABU2TPN8</accession>
<reference evidence="4" key="1">
    <citation type="submission" date="2023-07" db="EMBL/GenBank/DDBJ databases">
        <title>30 novel species of actinomycetes from the DSMZ collection.</title>
        <authorList>
            <person name="Nouioui I."/>
        </authorList>
    </citation>
    <scope>NUCLEOTIDE SEQUENCE [LARGE SCALE GENOMIC DNA]</scope>
    <source>
        <strain evidence="4">DSM 41699</strain>
    </source>
</reference>
<evidence type="ECO:0000313" key="4">
    <source>
        <dbReference type="Proteomes" id="UP001183809"/>
    </source>
</evidence>
<feature type="transmembrane region" description="Helical" evidence="2">
    <location>
        <begin position="12"/>
        <end position="32"/>
    </location>
</feature>
<feature type="compositionally biased region" description="Polar residues" evidence="1">
    <location>
        <begin position="115"/>
        <end position="124"/>
    </location>
</feature>
<feature type="transmembrane region" description="Helical" evidence="2">
    <location>
        <begin position="38"/>
        <end position="59"/>
    </location>
</feature>
<proteinExistence type="predicted"/>
<keyword evidence="2" id="KW-0812">Transmembrane</keyword>
<evidence type="ECO:0000256" key="1">
    <source>
        <dbReference type="SAM" id="MobiDB-lite"/>
    </source>
</evidence>
<evidence type="ECO:0000313" key="3">
    <source>
        <dbReference type="EMBL" id="MDT0462907.1"/>
    </source>
</evidence>
<gene>
    <name evidence="3" type="ORF">RM764_07760</name>
</gene>